<evidence type="ECO:0008006" key="3">
    <source>
        <dbReference type="Google" id="ProtNLM"/>
    </source>
</evidence>
<dbReference type="RefSeq" id="WP_074698551.1">
    <property type="nucleotide sequence ID" value="NZ_FNKH01000001.1"/>
</dbReference>
<reference evidence="1 2" key="1">
    <citation type="submission" date="2016-10" db="EMBL/GenBank/DDBJ databases">
        <authorList>
            <person name="de Groot N.N."/>
        </authorList>
    </citation>
    <scope>NUCLEOTIDE SEQUENCE [LARGE SCALE GENOMIC DNA]</scope>
    <source>
        <strain evidence="1 2">DSM 20117</strain>
    </source>
</reference>
<dbReference type="EMBL" id="FNKH01000001">
    <property type="protein sequence ID" value="SDQ03677.1"/>
    <property type="molecule type" value="Genomic_DNA"/>
</dbReference>
<proteinExistence type="predicted"/>
<sequence length="124" mass="13889">MSDLSSGRTLSGLLQDSNTENWSARRIAQEAHKHGVEVSYTSIAKYLRNVPQSPSESVLEAFSVALRIPMVQLRQAAGLPTGELEPFVLPERANRLTSRQREVILHMVRVLLDDEEPRGSQRIP</sequence>
<accession>A0A1H0XL88</accession>
<protein>
    <recommendedName>
        <fullName evidence="3">Helix-turn-helix</fullName>
    </recommendedName>
</protein>
<evidence type="ECO:0000313" key="1">
    <source>
        <dbReference type="EMBL" id="SDQ03677.1"/>
    </source>
</evidence>
<evidence type="ECO:0000313" key="2">
    <source>
        <dbReference type="Proteomes" id="UP000181917"/>
    </source>
</evidence>
<gene>
    <name evidence="1" type="ORF">SAMN04489742_0144</name>
</gene>
<keyword evidence="2" id="KW-1185">Reference proteome</keyword>
<organism evidence="1 2">
    <name type="scientific">Crystallibacter crystallopoietes</name>
    <dbReference type="NCBI Taxonomy" id="37928"/>
    <lineage>
        <taxon>Bacteria</taxon>
        <taxon>Bacillati</taxon>
        <taxon>Actinomycetota</taxon>
        <taxon>Actinomycetes</taxon>
        <taxon>Micrococcales</taxon>
        <taxon>Micrococcaceae</taxon>
        <taxon>Crystallibacter</taxon>
    </lineage>
</organism>
<dbReference type="AlphaFoldDB" id="A0A1H0XL88"/>
<name>A0A1H0XL88_9MICC</name>
<dbReference type="OrthoDB" id="4951505at2"/>
<dbReference type="Proteomes" id="UP000181917">
    <property type="component" value="Unassembled WGS sequence"/>
</dbReference>